<dbReference type="EMBL" id="LAZR01041554">
    <property type="protein sequence ID" value="KKL11681.1"/>
    <property type="molecule type" value="Genomic_DNA"/>
</dbReference>
<proteinExistence type="predicted"/>
<gene>
    <name evidence="2" type="ORF">LCGC14_2543340</name>
</gene>
<comment type="caution">
    <text evidence="2">The sequence shown here is derived from an EMBL/GenBank/DDBJ whole genome shotgun (WGS) entry which is preliminary data.</text>
</comment>
<evidence type="ECO:0000256" key="1">
    <source>
        <dbReference type="SAM" id="MobiDB-lite"/>
    </source>
</evidence>
<reference evidence="2" key="1">
    <citation type="journal article" date="2015" name="Nature">
        <title>Complex archaea that bridge the gap between prokaryotes and eukaryotes.</title>
        <authorList>
            <person name="Spang A."/>
            <person name="Saw J.H."/>
            <person name="Jorgensen S.L."/>
            <person name="Zaremba-Niedzwiedzka K."/>
            <person name="Martijn J."/>
            <person name="Lind A.E."/>
            <person name="van Eijk R."/>
            <person name="Schleper C."/>
            <person name="Guy L."/>
            <person name="Ettema T.J."/>
        </authorList>
    </citation>
    <scope>NUCLEOTIDE SEQUENCE</scope>
</reference>
<accession>A0A0F9D1L0</accession>
<name>A0A0F9D1L0_9ZZZZ</name>
<protein>
    <submittedName>
        <fullName evidence="2">Uncharacterized protein</fullName>
    </submittedName>
</protein>
<feature type="region of interest" description="Disordered" evidence="1">
    <location>
        <begin position="110"/>
        <end position="130"/>
    </location>
</feature>
<organism evidence="2">
    <name type="scientific">marine sediment metagenome</name>
    <dbReference type="NCBI Taxonomy" id="412755"/>
    <lineage>
        <taxon>unclassified sequences</taxon>
        <taxon>metagenomes</taxon>
        <taxon>ecological metagenomes</taxon>
    </lineage>
</organism>
<evidence type="ECO:0000313" key="2">
    <source>
        <dbReference type="EMBL" id="KKL11681.1"/>
    </source>
</evidence>
<dbReference type="AlphaFoldDB" id="A0A0F9D1L0"/>
<sequence>MTVTYEVIQDTVLTGTSSIGIGASAAVTIRDAESGALVSLFEDRLGASGESNPFNADSSGQFRVYALPGRLQITVVFNAVTRIWEDYRLGDPAIVKQNAIINGAMRVDQRDSEGTPVDATGGTNQYGSDRWYGSEGVTSGAFTIGKVATGGPPGFPAYLRATNTDDQSSVGAGEHAWIGQNIEGLNLPHYELGTSDAKDFAVGIWVRSTLTGTYCISFVNSANNRSYVAEIVISLANTWEFKTVALTGDLTGTWLITNGIGLRVRIDLGSGTDFNATADAWGAGQKSRTTNQAAWIGSAAATFDFTGVQLILGSVVDEKDFEHVDYATELEQCKRYYESLGDLVVTNESFASGYVRSTTLAQFVLRYSRKRALPSSVTLAAFGLFAVAHQATASSVDSAIASSILGRNSCVIVTTFSGSTLTAGDGVELRRDTSDAAFITIDAEL</sequence>